<organism evidence="1 2">
    <name type="scientific">Rhodnius prolixus</name>
    <name type="common">Triatomid bug</name>
    <dbReference type="NCBI Taxonomy" id="13249"/>
    <lineage>
        <taxon>Eukaryota</taxon>
        <taxon>Metazoa</taxon>
        <taxon>Ecdysozoa</taxon>
        <taxon>Arthropoda</taxon>
        <taxon>Hexapoda</taxon>
        <taxon>Insecta</taxon>
        <taxon>Pterygota</taxon>
        <taxon>Neoptera</taxon>
        <taxon>Paraneoptera</taxon>
        <taxon>Hemiptera</taxon>
        <taxon>Heteroptera</taxon>
        <taxon>Panheteroptera</taxon>
        <taxon>Cimicomorpha</taxon>
        <taxon>Reduviidae</taxon>
        <taxon>Triatominae</taxon>
        <taxon>Rhodnius</taxon>
    </lineage>
</organism>
<name>T1HSD8_RHOPR</name>
<dbReference type="OMA" id="MQTCDHA"/>
<dbReference type="HOGENOM" id="CLU_026328_0_0_1"/>
<dbReference type="VEuPathDB" id="VectorBase:RPRC006958"/>
<evidence type="ECO:0000313" key="1">
    <source>
        <dbReference type="EnsemblMetazoa" id="RPRC006958-PA"/>
    </source>
</evidence>
<reference evidence="1" key="1">
    <citation type="submission" date="2015-05" db="UniProtKB">
        <authorList>
            <consortium name="EnsemblMetazoa"/>
        </authorList>
    </citation>
    <scope>IDENTIFICATION</scope>
</reference>
<dbReference type="AlphaFoldDB" id="T1HSD8"/>
<dbReference type="Proteomes" id="UP000015103">
    <property type="component" value="Unassembled WGS sequence"/>
</dbReference>
<dbReference type="InParanoid" id="T1HSD8"/>
<proteinExistence type="predicted"/>
<keyword evidence="2" id="KW-1185">Reference proteome</keyword>
<dbReference type="EMBL" id="ACPB03021813">
    <property type="status" value="NOT_ANNOTATED_CDS"/>
    <property type="molecule type" value="Genomic_DNA"/>
</dbReference>
<evidence type="ECO:0000313" key="2">
    <source>
        <dbReference type="Proteomes" id="UP000015103"/>
    </source>
</evidence>
<dbReference type="eggNOG" id="ENOG502QT56">
    <property type="taxonomic scope" value="Eukaryota"/>
</dbReference>
<dbReference type="PANTHER" id="PTHR35842">
    <property type="entry name" value="SI:CH211-67E16.11"/>
    <property type="match status" value="1"/>
</dbReference>
<dbReference type="EnsemblMetazoa" id="RPRC006958-RA">
    <property type="protein sequence ID" value="RPRC006958-PA"/>
    <property type="gene ID" value="RPRC006958"/>
</dbReference>
<sequence length="500" mass="56268">MFRYESFWKLMVGLCVTYVVNCSDSFEHRHSLQLWTKVAFDWLQQELCTTCSLPGSSNDVRLYAALPTHLGKLRPIAADSSTRHARIHDSILVLDPKPSLRFGHPVFMFFIDLNMTVDQCTTSGGRLLEGKACLQPWRRARCHRRAPSRRGGCHLVYLPEVRLVRESGSPIEHNNEDLLECRIIPGFHQTCPQRRKEPTSPGICNPLATNTKSCDTTSYLRTHCHFMQTCDHAVLISGGWNRQLSDEYSLQNALTMNKVLINHGFLENNIRIFFANGIHQEDMVSFSPGGVIYPSGLKLALRYHLRTLCEKRHCADSLVIYMNSPARPDGASLLWDVDSNGEFDETEVYTVRELLRDLENCKARRTILLVDQSYGGEIVRQALHKSTQLSNTVVVSWGGSSSHNNELVTLLKRLYPEASHPPSSSTICLNQLAQISSERITFVGLRRTQLNVTLSGGPCYKSGEAHNDHDSGGGGCQNLSTLELLEDGIESDGFENRFFK</sequence>
<dbReference type="PANTHER" id="PTHR35842:SF1">
    <property type="entry name" value="SI:CH211-67E16.11"/>
    <property type="match status" value="1"/>
</dbReference>
<accession>T1HSD8</accession>
<protein>
    <submittedName>
        <fullName evidence="1">Uncharacterized protein</fullName>
    </submittedName>
</protein>